<evidence type="ECO:0000259" key="15">
    <source>
        <dbReference type="PROSITE" id="PS51786"/>
    </source>
</evidence>
<keyword evidence="3 9" id="KW-0645">Protease</keyword>
<accession>A0A563TWT1</accession>
<keyword evidence="18" id="KW-1185">Reference proteome</keyword>
<evidence type="ECO:0000256" key="9">
    <source>
        <dbReference type="HAMAP-Rule" id="MF_01973"/>
    </source>
</evidence>
<dbReference type="HAMAP" id="MF_01973">
    <property type="entry name" value="lon_bact"/>
    <property type="match status" value="1"/>
</dbReference>
<dbReference type="SUPFAM" id="SSF52540">
    <property type="entry name" value="P-loop containing nucleoside triphosphate hydrolases"/>
    <property type="match status" value="1"/>
</dbReference>
<comment type="induction">
    <text evidence="9">By heat shock.</text>
</comment>
<dbReference type="Pfam" id="PF05362">
    <property type="entry name" value="Lon_C"/>
    <property type="match status" value="1"/>
</dbReference>
<comment type="catalytic activity">
    <reaction evidence="9 10 13">
        <text>Hydrolysis of proteins in presence of ATP.</text>
        <dbReference type="EC" id="3.4.21.53"/>
    </reaction>
</comment>
<dbReference type="InterPro" id="IPR027065">
    <property type="entry name" value="Lon_Prtase"/>
</dbReference>
<dbReference type="InterPro" id="IPR054594">
    <property type="entry name" value="Lon_lid"/>
</dbReference>
<dbReference type="Gene3D" id="1.20.58.1480">
    <property type="match status" value="1"/>
</dbReference>
<gene>
    <name evidence="9 17" type="primary">lon</name>
    <name evidence="17" type="ORF">FPZ42_18735</name>
</gene>
<dbReference type="OrthoDB" id="9803599at2"/>
<dbReference type="EMBL" id="VOEI01000009">
    <property type="protein sequence ID" value="TWR23817.1"/>
    <property type="molecule type" value="Genomic_DNA"/>
</dbReference>
<dbReference type="InterPro" id="IPR003111">
    <property type="entry name" value="Lon_prtase_N"/>
</dbReference>
<feature type="active site" evidence="9 11">
    <location>
        <position position="753"/>
    </location>
</feature>
<dbReference type="EC" id="3.4.21.53" evidence="9 10"/>
<dbReference type="Gene3D" id="1.20.5.5270">
    <property type="match status" value="1"/>
</dbReference>
<dbReference type="InterPro" id="IPR003593">
    <property type="entry name" value="AAA+_ATPase"/>
</dbReference>
<dbReference type="Pfam" id="PF02190">
    <property type="entry name" value="LON_substr_bdg"/>
    <property type="match status" value="1"/>
</dbReference>
<proteinExistence type="evidence at transcript level"/>
<dbReference type="InterPro" id="IPR003959">
    <property type="entry name" value="ATPase_AAA_core"/>
</dbReference>
<keyword evidence="2 9" id="KW-0963">Cytoplasm</keyword>
<dbReference type="InterPro" id="IPR046336">
    <property type="entry name" value="Lon_prtase_N_sf"/>
</dbReference>
<dbReference type="SMART" id="SM00382">
    <property type="entry name" value="AAA"/>
    <property type="match status" value="1"/>
</dbReference>
<feature type="active site" evidence="9 11">
    <location>
        <position position="710"/>
    </location>
</feature>
<reference evidence="17 18" key="1">
    <citation type="submission" date="2019-07" db="EMBL/GenBank/DDBJ databases">
        <authorList>
            <person name="Kim J."/>
        </authorList>
    </citation>
    <scope>NUCLEOTIDE SEQUENCE [LARGE SCALE GENOMIC DNA]</scope>
    <source>
        <strain evidence="17 18">MJ1a</strain>
    </source>
</reference>
<dbReference type="Pfam" id="PF22667">
    <property type="entry name" value="Lon_lid"/>
    <property type="match status" value="1"/>
</dbReference>
<evidence type="ECO:0000313" key="17">
    <source>
        <dbReference type="EMBL" id="TWR23817.1"/>
    </source>
</evidence>
<dbReference type="PANTHER" id="PTHR10046">
    <property type="entry name" value="ATP DEPENDENT LON PROTEASE FAMILY MEMBER"/>
    <property type="match status" value="1"/>
</dbReference>
<organism evidence="17 18">
    <name type="scientific">Mucilaginibacter achroorhodeus</name>
    <dbReference type="NCBI Taxonomy" id="2599294"/>
    <lineage>
        <taxon>Bacteria</taxon>
        <taxon>Pseudomonadati</taxon>
        <taxon>Bacteroidota</taxon>
        <taxon>Sphingobacteriia</taxon>
        <taxon>Sphingobacteriales</taxon>
        <taxon>Sphingobacteriaceae</taxon>
        <taxon>Mucilaginibacter</taxon>
    </lineage>
</organism>
<comment type="similarity">
    <text evidence="9 10 13 14">Belongs to the peptidase S16 family.</text>
</comment>
<evidence type="ECO:0000256" key="2">
    <source>
        <dbReference type="ARBA" id="ARBA00022490"/>
    </source>
</evidence>
<dbReference type="InterPro" id="IPR004815">
    <property type="entry name" value="Lon_bac/euk-typ"/>
</dbReference>
<evidence type="ECO:0000256" key="13">
    <source>
        <dbReference type="PROSITE-ProRule" id="PRU01122"/>
    </source>
</evidence>
<dbReference type="GO" id="GO:0005524">
    <property type="term" value="F:ATP binding"/>
    <property type="evidence" value="ECO:0007669"/>
    <property type="project" value="UniProtKB-UniRule"/>
</dbReference>
<dbReference type="PROSITE" id="PS51786">
    <property type="entry name" value="LON_PROTEOLYTIC"/>
    <property type="match status" value="1"/>
</dbReference>
<feature type="binding site" evidence="9 12">
    <location>
        <begin position="387"/>
        <end position="394"/>
    </location>
    <ligand>
        <name>ATP</name>
        <dbReference type="ChEBI" id="CHEBI:30616"/>
    </ligand>
</feature>
<dbReference type="GO" id="GO:0005737">
    <property type="term" value="C:cytoplasm"/>
    <property type="evidence" value="ECO:0007669"/>
    <property type="project" value="UniProtKB-SubCell"/>
</dbReference>
<dbReference type="GO" id="GO:0043565">
    <property type="term" value="F:sequence-specific DNA binding"/>
    <property type="evidence" value="ECO:0007669"/>
    <property type="project" value="UniProtKB-UniRule"/>
</dbReference>
<dbReference type="PIRSF" id="PIRSF001174">
    <property type="entry name" value="Lon_proteas"/>
    <property type="match status" value="1"/>
</dbReference>
<dbReference type="InterPro" id="IPR008269">
    <property type="entry name" value="Lon_proteolytic"/>
</dbReference>
<dbReference type="Proteomes" id="UP000318010">
    <property type="component" value="Unassembled WGS sequence"/>
</dbReference>
<dbReference type="SMART" id="SM00464">
    <property type="entry name" value="LON"/>
    <property type="match status" value="1"/>
</dbReference>
<keyword evidence="8 9" id="KW-0346">Stress response</keyword>
<protein>
    <recommendedName>
        <fullName evidence="9 10">Lon protease</fullName>
        <ecNumber evidence="9 10">3.4.21.53</ecNumber>
    </recommendedName>
    <alternativeName>
        <fullName evidence="9">ATP-dependent protease La</fullName>
    </alternativeName>
</protein>
<comment type="subcellular location">
    <subcellularLocation>
        <location evidence="1 9 10">Cytoplasm</location>
    </subcellularLocation>
</comment>
<dbReference type="Gene3D" id="2.30.130.40">
    <property type="entry name" value="LON domain-like"/>
    <property type="match status" value="1"/>
</dbReference>
<evidence type="ECO:0000256" key="6">
    <source>
        <dbReference type="ARBA" id="ARBA00022825"/>
    </source>
</evidence>
<dbReference type="NCBIfam" id="TIGR00763">
    <property type="entry name" value="lon"/>
    <property type="match status" value="1"/>
</dbReference>
<dbReference type="Gene3D" id="1.10.8.60">
    <property type="match status" value="1"/>
</dbReference>
<dbReference type="InterPro" id="IPR027417">
    <property type="entry name" value="P-loop_NTPase"/>
</dbReference>
<evidence type="ECO:0000256" key="1">
    <source>
        <dbReference type="ARBA" id="ARBA00004496"/>
    </source>
</evidence>
<dbReference type="GO" id="GO:0016887">
    <property type="term" value="F:ATP hydrolysis activity"/>
    <property type="evidence" value="ECO:0007669"/>
    <property type="project" value="UniProtKB-UniRule"/>
</dbReference>
<dbReference type="SUPFAM" id="SSF88697">
    <property type="entry name" value="PUA domain-like"/>
    <property type="match status" value="1"/>
</dbReference>
<dbReference type="Pfam" id="PF00004">
    <property type="entry name" value="AAA"/>
    <property type="match status" value="1"/>
</dbReference>
<evidence type="ECO:0000259" key="16">
    <source>
        <dbReference type="PROSITE" id="PS51787"/>
    </source>
</evidence>
<evidence type="ECO:0000256" key="12">
    <source>
        <dbReference type="PIRSR" id="PIRSR001174-2"/>
    </source>
</evidence>
<dbReference type="PROSITE" id="PS01046">
    <property type="entry name" value="LON_SER"/>
    <property type="match status" value="1"/>
</dbReference>
<evidence type="ECO:0000256" key="7">
    <source>
        <dbReference type="ARBA" id="ARBA00022840"/>
    </source>
</evidence>
<evidence type="ECO:0000256" key="10">
    <source>
        <dbReference type="PIRNR" id="PIRNR001174"/>
    </source>
</evidence>
<comment type="function">
    <text evidence="9">ATP-dependent serine protease that mediates the selective degradation of mutant and abnormal proteins as well as certain short-lived regulatory proteins. Required for cellular homeostasis and for survival from DNA damage and developmental changes induced by stress. Degrades polypeptides processively to yield small peptide fragments that are 5 to 10 amino acids long. Binds to DNA in a double-stranded, site-specific manner.</text>
</comment>
<dbReference type="Gene3D" id="3.30.230.10">
    <property type="match status" value="1"/>
</dbReference>
<evidence type="ECO:0000256" key="11">
    <source>
        <dbReference type="PIRSR" id="PIRSR001174-1"/>
    </source>
</evidence>
<evidence type="ECO:0000256" key="4">
    <source>
        <dbReference type="ARBA" id="ARBA00022741"/>
    </source>
</evidence>
<dbReference type="FunFam" id="3.40.50.300:FF:000382">
    <property type="entry name" value="Lon protease homolog 2, peroxisomal"/>
    <property type="match status" value="1"/>
</dbReference>
<dbReference type="Gene3D" id="3.40.50.300">
    <property type="entry name" value="P-loop containing nucleotide triphosphate hydrolases"/>
    <property type="match status" value="1"/>
</dbReference>
<dbReference type="InterPro" id="IPR020568">
    <property type="entry name" value="Ribosomal_Su5_D2-typ_SF"/>
</dbReference>
<dbReference type="PRINTS" id="PR00830">
    <property type="entry name" value="ENDOLAPTASE"/>
</dbReference>
<dbReference type="InterPro" id="IPR027543">
    <property type="entry name" value="Lon_bac"/>
</dbReference>
<dbReference type="CDD" id="cd19500">
    <property type="entry name" value="RecA-like_Lon"/>
    <property type="match status" value="1"/>
</dbReference>
<feature type="domain" description="Lon proteolytic" evidence="15">
    <location>
        <begin position="623"/>
        <end position="804"/>
    </location>
</feature>
<dbReference type="InterPro" id="IPR015947">
    <property type="entry name" value="PUA-like_sf"/>
</dbReference>
<keyword evidence="4 9" id="KW-0547">Nucleotide-binding</keyword>
<evidence type="ECO:0000313" key="18">
    <source>
        <dbReference type="Proteomes" id="UP000318010"/>
    </source>
</evidence>
<dbReference type="SUPFAM" id="SSF54211">
    <property type="entry name" value="Ribosomal protein S5 domain 2-like"/>
    <property type="match status" value="1"/>
</dbReference>
<keyword evidence="6 9" id="KW-0720">Serine protease</keyword>
<dbReference type="GO" id="GO:0034605">
    <property type="term" value="P:cellular response to heat"/>
    <property type="evidence" value="ECO:0007669"/>
    <property type="project" value="UniProtKB-UniRule"/>
</dbReference>
<comment type="caution">
    <text evidence="17">The sequence shown here is derived from an EMBL/GenBank/DDBJ whole genome shotgun (WGS) entry which is preliminary data.</text>
</comment>
<dbReference type="PROSITE" id="PS51787">
    <property type="entry name" value="LON_N"/>
    <property type="match status" value="1"/>
</dbReference>
<dbReference type="GO" id="GO:0004252">
    <property type="term" value="F:serine-type endopeptidase activity"/>
    <property type="evidence" value="ECO:0007669"/>
    <property type="project" value="UniProtKB-UniRule"/>
</dbReference>
<evidence type="ECO:0000256" key="3">
    <source>
        <dbReference type="ARBA" id="ARBA00022670"/>
    </source>
</evidence>
<name>A0A563TWT1_9SPHI</name>
<dbReference type="GO" id="GO:0006515">
    <property type="term" value="P:protein quality control for misfolded or incompletely synthesized proteins"/>
    <property type="evidence" value="ECO:0007669"/>
    <property type="project" value="UniProtKB-UniRule"/>
</dbReference>
<dbReference type="GO" id="GO:0004176">
    <property type="term" value="F:ATP-dependent peptidase activity"/>
    <property type="evidence" value="ECO:0007669"/>
    <property type="project" value="UniProtKB-UniRule"/>
</dbReference>
<comment type="subunit">
    <text evidence="9 10">Homohexamer. Organized in a ring with a central cavity.</text>
</comment>
<evidence type="ECO:0000256" key="5">
    <source>
        <dbReference type="ARBA" id="ARBA00022801"/>
    </source>
</evidence>
<dbReference type="AlphaFoldDB" id="A0A563TWT1"/>
<keyword evidence="5 9" id="KW-0378">Hydrolase</keyword>
<dbReference type="InterPro" id="IPR008268">
    <property type="entry name" value="Peptidase_S16_AS"/>
</dbReference>
<feature type="domain" description="Lon N-terminal" evidence="16">
    <location>
        <begin position="42"/>
        <end position="236"/>
    </location>
</feature>
<evidence type="ECO:0000256" key="14">
    <source>
        <dbReference type="RuleBase" id="RU000591"/>
    </source>
</evidence>
<keyword evidence="7 9" id="KW-0067">ATP-binding</keyword>
<sequence length="828" mass="92515">MSYDPFDFKNTMPSINEDSEFFPLMSSEDEEEMNNEQVPDIVSILPLRNTVLFPGVVIPITVGRDKSIKLIRDANKGNRLIGVVAQQDVNIEDPNFEQLHKVGTVALIIKMLQMPDGNTTVILQGKKRFRLGEEIQSEPYIKASIEPIKEVKPKEDKEFKALAASIKDMAMSIIQLSPNIPSEAGIAIRNIESTSFLINFIASNMNAEVTAKQTLLETQNLRDRMNMVLEHLTLDLQMLELKNQIQTKVRVDLDKQQRDYFLNQQLKTIQEELGGSTPDLEVDNLRKRAAKKKWSIEVKTHFTKELEKLGRTNPAAADYSVQINYLELLLDLPWNEFTKDNFDLKRAQKILDKDHFGLDKVKRRIIEYLAVLKLKHNMKAPILCLVGPPGVGKTSLGKSIAKALGRKYVRMALGGVRDEAEIRGHRKTYIGAMPGRVIQSLKKAGAANPVFILDEIDKVSNDFRGDPSSALLEVLDPEQNSTFYDNYVEMDFDLSNIMFIATANSLSSIQPALLDRMEIIEVNGYTIEEKTEIAKRHLVPKQREAHGLTAKDVNIKNDVLEKIIEDYTRESGVRSLEKKIGSVVRGVAKSIAMEEGYNTQVSKKDVEKILGAPIFDKDLYENNEVAGVVTGLAWTSVGGDILFIEASLSPGNGKLTLTGSLGDVMKESVTIALGYLRAHAAEFGIEYKLFEQWDVHVHVPAGATPKDGPSAGITMLTALVSAFTQRKVKPHLAMTGEITLRGRVLPVGGIKEKILAAKRANIKDIILCRSNQKDILEIKEDYIRDLQFHYVTDMGDVIKLALLNEKVKNAIDLTVKDKASMPQATTIQ</sequence>
<evidence type="ECO:0000256" key="8">
    <source>
        <dbReference type="ARBA" id="ARBA00023016"/>
    </source>
</evidence>
<dbReference type="InterPro" id="IPR014721">
    <property type="entry name" value="Ribsml_uS5_D2-typ_fold_subgr"/>
</dbReference>